<dbReference type="PANTHER" id="PTHR13789">
    <property type="entry name" value="MONOOXYGENASE"/>
    <property type="match status" value="1"/>
</dbReference>
<evidence type="ECO:0000259" key="3">
    <source>
        <dbReference type="Pfam" id="PF01494"/>
    </source>
</evidence>
<dbReference type="NCBIfam" id="NF005313">
    <property type="entry name" value="PRK06847.1"/>
    <property type="match status" value="1"/>
</dbReference>
<evidence type="ECO:0000313" key="4">
    <source>
        <dbReference type="EMBL" id="MDO7836146.1"/>
    </source>
</evidence>
<dbReference type="GO" id="GO:0004497">
    <property type="term" value="F:monooxygenase activity"/>
    <property type="evidence" value="ECO:0007669"/>
    <property type="project" value="UniProtKB-KW"/>
</dbReference>
<dbReference type="InterPro" id="IPR050493">
    <property type="entry name" value="FAD-dep_Monooxygenase_BioMet"/>
</dbReference>
<dbReference type="Pfam" id="PF01494">
    <property type="entry name" value="FAD_binding_3"/>
    <property type="match status" value="1"/>
</dbReference>
<reference evidence="4" key="1">
    <citation type="submission" date="2023-07" db="EMBL/GenBank/DDBJ databases">
        <title>Bacterial whole genome sequence for Sphingobium sp. HBC34.</title>
        <authorList>
            <person name="Le V."/>
            <person name="Ko S.-R."/>
            <person name="Ahn C.-Y."/>
            <person name="Oh H.-M."/>
        </authorList>
    </citation>
    <scope>NUCLEOTIDE SEQUENCE</scope>
    <source>
        <strain evidence="4">HBC34</strain>
    </source>
</reference>
<sequence length="371" mass="39555">MSRHILVVGGGIGGMSAAIGLRQKGMAVTLIDADPEWKVVGAGITISGPTLRAFKQLGILDAVRSQGFMSDAVHFHQADGTLIRTMPTPTLEADIPPAGGILRPVLHHILSDRVKMLGADIRLGVTVSAMEDDGAQVRVDFSDGSSGRYDAVIGADGYQSATRRLILPDAPAPAFVGQGCWRVLAPRPASVQGAQIYFGPGYKVGVNPCSADSLYLFCTLAMPGNPFIPQSEWLDRVRDILAPFGGSIATIREGLGPQSEVNYRPLEALLLPLPWHVGRIGLIGDAIHATTPHLASGAGLAVEDGVLLAEILATESDIERAWTAWEQRRWERCRVTLENSLRISALEIEGGHDAEVARIMAESVAILAQPM</sequence>
<protein>
    <submittedName>
        <fullName evidence="4">FAD-dependent monooxygenase</fullName>
    </submittedName>
</protein>
<dbReference type="InterPro" id="IPR002938">
    <property type="entry name" value="FAD-bd"/>
</dbReference>
<dbReference type="SUPFAM" id="SSF51905">
    <property type="entry name" value="FAD/NAD(P)-binding domain"/>
    <property type="match status" value="1"/>
</dbReference>
<dbReference type="PRINTS" id="PR00420">
    <property type="entry name" value="RNGMNOXGNASE"/>
</dbReference>
<dbReference type="Gene3D" id="3.50.50.60">
    <property type="entry name" value="FAD/NAD(P)-binding domain"/>
    <property type="match status" value="1"/>
</dbReference>
<dbReference type="InterPro" id="IPR036188">
    <property type="entry name" value="FAD/NAD-bd_sf"/>
</dbReference>
<organism evidence="4 5">
    <name type="scientific">Sphingobium cyanobacteriorum</name>
    <dbReference type="NCBI Taxonomy" id="3063954"/>
    <lineage>
        <taxon>Bacteria</taxon>
        <taxon>Pseudomonadati</taxon>
        <taxon>Pseudomonadota</taxon>
        <taxon>Alphaproteobacteria</taxon>
        <taxon>Sphingomonadales</taxon>
        <taxon>Sphingomonadaceae</taxon>
        <taxon>Sphingobium</taxon>
    </lineage>
</organism>
<proteinExistence type="predicted"/>
<evidence type="ECO:0000256" key="1">
    <source>
        <dbReference type="ARBA" id="ARBA00023002"/>
    </source>
</evidence>
<keyword evidence="1" id="KW-0560">Oxidoreductase</keyword>
<gene>
    <name evidence="4" type="ORF">Q4610_13935</name>
</gene>
<dbReference type="PANTHER" id="PTHR13789:SF309">
    <property type="entry name" value="PUTATIVE (AFU_ORTHOLOGUE AFUA_6G14510)-RELATED"/>
    <property type="match status" value="1"/>
</dbReference>
<evidence type="ECO:0000313" key="5">
    <source>
        <dbReference type="Proteomes" id="UP001176471"/>
    </source>
</evidence>
<evidence type="ECO:0000256" key="2">
    <source>
        <dbReference type="ARBA" id="ARBA00023033"/>
    </source>
</evidence>
<accession>A0ABT8ZNU8</accession>
<comment type="caution">
    <text evidence="4">The sequence shown here is derived from an EMBL/GenBank/DDBJ whole genome shotgun (WGS) entry which is preliminary data.</text>
</comment>
<keyword evidence="5" id="KW-1185">Reference proteome</keyword>
<dbReference type="Proteomes" id="UP001176471">
    <property type="component" value="Unassembled WGS sequence"/>
</dbReference>
<name>A0ABT8ZNU8_9SPHN</name>
<dbReference type="RefSeq" id="WP_304536566.1">
    <property type="nucleotide sequence ID" value="NZ_JAUQOM010000007.1"/>
</dbReference>
<dbReference type="EMBL" id="JAUQOM010000007">
    <property type="protein sequence ID" value="MDO7836146.1"/>
    <property type="molecule type" value="Genomic_DNA"/>
</dbReference>
<feature type="domain" description="FAD-binding" evidence="3">
    <location>
        <begin position="5"/>
        <end position="314"/>
    </location>
</feature>
<keyword evidence="2 4" id="KW-0503">Monooxygenase</keyword>